<dbReference type="PANTHER" id="PTHR10131">
    <property type="entry name" value="TNF RECEPTOR ASSOCIATED FACTOR"/>
    <property type="match status" value="1"/>
</dbReference>
<accession>A0AAN0JK05</accession>
<feature type="region of interest" description="Disordered" evidence="2">
    <location>
        <begin position="235"/>
        <end position="269"/>
    </location>
</feature>
<sequence length="1061" mass="119665">MPGYDLKIIGEYPRIESLQCSSCELILKDAIQTLEEGLRFCKSCWEESISSLKAQKLGIDPTGSTLPDKAVRREIDRLPVLCENYENGCDWTGKLRDHEHDHKPICQYKTQKCTLGCGKKILLRKLRKHEQDECPFRITERHALGYDTIKKWFNDKEEGWIDLTLTRVHMVGPAGSGKTCAQNLLLNEPPPQHLESIPCLTLSDLINHRTSSDISPSSDVSLSFDISLSSDISLPSDISPSPDPCTSSDTSTTSIPPSGHVDTHTSFDSIAPGVQRNTAASFFSKSITNSTPIACKAVKAIRIASDDNETWKRITRADLLERLSSSLKKAAAKFSQQKQVTCISPPPSSTESGSGTNVSNKQVSNEKVSNEEASNEEVLEEVTPEAPEPIDHGVVVKEIVEYISVAKAQLSEKWAYITDSGGQPAFQELLPVFTRAASLNIITLDLSKGIDEEFEYTYRINGQEFKCDEKMKYSNRELFNSIVSAASVQKTLNIPYVTKPVIQSMSFVLGTHYDVVIRNSNNDEKEAKEKIKKMSDELMSQQDSHSKGYIIQDIHEDSVIFPVNTLVSNADERKTISQKLFKKISGCNETSLTVKLPIRLFVFELCLEEKSKAKGGFVTKEEAVEEGARLHMNHDLVEAALVYFHNCTIILYYPNIIPQLVFVDPQRILDVLSQLLALTYFDKDTAQSFVPEIIQEEMTTLKDRGCFTEDLLEKFTANAVFTGKFQPKYFINLLKNCHIIAELQKDISQAGDIEYFLPSALPSYNGTFEKSPTDRKPLLYVWRKQKERIAAKKFVNVPQGIFPLMIVRLLNQEDYVVQLSNPASHKVTQFRDAVSLLVSCDKNDTDPHERLYIINRKKHIEVIFTGKKERCPKINALVHKVINESANDINISVEDLNIAFACQREATKYCVVKNEADREIACYECFHTCTLDDSYWCWFNTSGSAQQHISDTEGSGSSRCKPRPVDEKIDGKCKELSMKTVTKIFAPFAHHYKLIGIGLGVTVNDLKSTEETIDNLIKVFERWFDANKRISWDTLKELCEDYPKQLGKAKDNLYKELGIQF</sequence>
<keyword evidence="1" id="KW-0175">Coiled coil</keyword>
<dbReference type="RefSeq" id="XP_019857116.1">
    <property type="nucleotide sequence ID" value="XM_020001557.1"/>
</dbReference>
<feature type="compositionally biased region" description="Acidic residues" evidence="2">
    <location>
        <begin position="373"/>
        <end position="383"/>
    </location>
</feature>
<dbReference type="Gene3D" id="3.30.40.10">
    <property type="entry name" value="Zinc/RING finger domain, C3HC4 (zinc finger)"/>
    <property type="match status" value="1"/>
</dbReference>
<evidence type="ECO:0000313" key="4">
    <source>
        <dbReference type="Proteomes" id="UP000007879"/>
    </source>
</evidence>
<evidence type="ECO:0008006" key="5">
    <source>
        <dbReference type="Google" id="ProtNLM"/>
    </source>
</evidence>
<dbReference type="GO" id="GO:0043122">
    <property type="term" value="P:regulation of canonical NF-kappaB signal transduction"/>
    <property type="evidence" value="ECO:0007669"/>
    <property type="project" value="TreeGrafter"/>
</dbReference>
<dbReference type="PANTHER" id="PTHR10131:SF94">
    <property type="entry name" value="TNF RECEPTOR-ASSOCIATED FACTOR 4"/>
    <property type="match status" value="1"/>
</dbReference>
<evidence type="ECO:0000256" key="2">
    <source>
        <dbReference type="SAM" id="MobiDB-lite"/>
    </source>
</evidence>
<dbReference type="KEGG" id="aqu:109585466"/>
<dbReference type="GeneID" id="109585466"/>
<evidence type="ECO:0000313" key="3">
    <source>
        <dbReference type="EnsemblMetazoa" id="XP_019857116.1"/>
    </source>
</evidence>
<reference evidence="3" key="2">
    <citation type="submission" date="2024-06" db="UniProtKB">
        <authorList>
            <consortium name="EnsemblMetazoa"/>
        </authorList>
    </citation>
    <scope>IDENTIFICATION</scope>
</reference>
<reference evidence="4" key="1">
    <citation type="journal article" date="2010" name="Nature">
        <title>The Amphimedon queenslandica genome and the evolution of animal complexity.</title>
        <authorList>
            <person name="Srivastava M."/>
            <person name="Simakov O."/>
            <person name="Chapman J."/>
            <person name="Fahey B."/>
            <person name="Gauthier M.E."/>
            <person name="Mitros T."/>
            <person name="Richards G.S."/>
            <person name="Conaco C."/>
            <person name="Dacre M."/>
            <person name="Hellsten U."/>
            <person name="Larroux C."/>
            <person name="Putnam N.H."/>
            <person name="Stanke M."/>
            <person name="Adamska M."/>
            <person name="Darling A."/>
            <person name="Degnan S.M."/>
            <person name="Oakley T.H."/>
            <person name="Plachetzki D.C."/>
            <person name="Zhai Y."/>
            <person name="Adamski M."/>
            <person name="Calcino A."/>
            <person name="Cummins S.F."/>
            <person name="Goodstein D.M."/>
            <person name="Harris C."/>
            <person name="Jackson D.J."/>
            <person name="Leys S.P."/>
            <person name="Shu S."/>
            <person name="Woodcroft B.J."/>
            <person name="Vervoort M."/>
            <person name="Kosik K.S."/>
            <person name="Manning G."/>
            <person name="Degnan B.M."/>
            <person name="Rokhsar D.S."/>
        </authorList>
    </citation>
    <scope>NUCLEOTIDE SEQUENCE [LARGE SCALE GENOMIC DNA]</scope>
</reference>
<dbReference type="AlphaFoldDB" id="A0AAN0JK05"/>
<proteinExistence type="predicted"/>
<dbReference type="InterPro" id="IPR013083">
    <property type="entry name" value="Znf_RING/FYVE/PHD"/>
</dbReference>
<organism evidence="3 4">
    <name type="scientific">Amphimedon queenslandica</name>
    <name type="common">Sponge</name>
    <dbReference type="NCBI Taxonomy" id="400682"/>
    <lineage>
        <taxon>Eukaryota</taxon>
        <taxon>Metazoa</taxon>
        <taxon>Porifera</taxon>
        <taxon>Demospongiae</taxon>
        <taxon>Heteroscleromorpha</taxon>
        <taxon>Haplosclerida</taxon>
        <taxon>Niphatidae</taxon>
        <taxon>Amphimedon</taxon>
    </lineage>
</organism>
<feature type="region of interest" description="Disordered" evidence="2">
    <location>
        <begin position="338"/>
        <end position="386"/>
    </location>
</feature>
<dbReference type="EnsemblMetazoa" id="XM_020001557.1">
    <property type="protein sequence ID" value="XP_019857116.1"/>
    <property type="gene ID" value="LOC109585466"/>
</dbReference>
<dbReference type="Proteomes" id="UP000007879">
    <property type="component" value="Unassembled WGS sequence"/>
</dbReference>
<dbReference type="SUPFAM" id="SSF49599">
    <property type="entry name" value="TRAF domain-like"/>
    <property type="match status" value="1"/>
</dbReference>
<name>A0AAN0JK05_AMPQE</name>
<feature type="coiled-coil region" evidence="1">
    <location>
        <begin position="517"/>
        <end position="544"/>
    </location>
</feature>
<protein>
    <recommendedName>
        <fullName evidence="5">TRAF-type domain-containing protein</fullName>
    </recommendedName>
</protein>
<keyword evidence="4" id="KW-1185">Reference proteome</keyword>
<evidence type="ECO:0000256" key="1">
    <source>
        <dbReference type="SAM" id="Coils"/>
    </source>
</evidence>
<feature type="compositionally biased region" description="Low complexity" evidence="2">
    <location>
        <begin position="235"/>
        <end position="258"/>
    </location>
</feature>